<keyword evidence="2 3" id="KW-0808">Transferase</keyword>
<dbReference type="PANTHER" id="PTHR11712:SF336">
    <property type="entry name" value="3-OXOACYL-[ACYL-CARRIER-PROTEIN] SYNTHASE, MITOCHONDRIAL"/>
    <property type="match status" value="1"/>
</dbReference>
<name>A0ABW5RE10_9BACL</name>
<reference evidence="6" key="1">
    <citation type="journal article" date="2019" name="Int. J. Syst. Evol. Microbiol.">
        <title>The Global Catalogue of Microorganisms (GCM) 10K type strain sequencing project: providing services to taxonomists for standard genome sequencing and annotation.</title>
        <authorList>
            <consortium name="The Broad Institute Genomics Platform"/>
            <consortium name="The Broad Institute Genome Sequencing Center for Infectious Disease"/>
            <person name="Wu L."/>
            <person name="Ma J."/>
        </authorList>
    </citation>
    <scope>NUCLEOTIDE SEQUENCE [LARGE SCALE GENOMIC DNA]</scope>
    <source>
        <strain evidence="6">KCTC 33676</strain>
    </source>
</reference>
<proteinExistence type="inferred from homology"/>
<dbReference type="InterPro" id="IPR020841">
    <property type="entry name" value="PKS_Beta-ketoAc_synthase_dom"/>
</dbReference>
<comment type="similarity">
    <text evidence="1 3">Belongs to the thiolase-like superfamily. Beta-ketoacyl-ACP synthases family.</text>
</comment>
<evidence type="ECO:0000313" key="5">
    <source>
        <dbReference type="EMBL" id="MFD2673306.1"/>
    </source>
</evidence>
<dbReference type="InterPro" id="IPR000794">
    <property type="entry name" value="Beta-ketoacyl_synthase"/>
</dbReference>
<dbReference type="Gene3D" id="3.40.47.10">
    <property type="match status" value="1"/>
</dbReference>
<dbReference type="PANTHER" id="PTHR11712">
    <property type="entry name" value="POLYKETIDE SYNTHASE-RELATED"/>
    <property type="match status" value="1"/>
</dbReference>
<evidence type="ECO:0000256" key="3">
    <source>
        <dbReference type="RuleBase" id="RU003694"/>
    </source>
</evidence>
<dbReference type="EMBL" id="JBHUMM010000043">
    <property type="protein sequence ID" value="MFD2673306.1"/>
    <property type="molecule type" value="Genomic_DNA"/>
</dbReference>
<protein>
    <submittedName>
        <fullName evidence="5">Beta-ketoacyl synthase N-terminal-like domain-containing protein</fullName>
    </submittedName>
</protein>
<evidence type="ECO:0000313" key="6">
    <source>
        <dbReference type="Proteomes" id="UP001597497"/>
    </source>
</evidence>
<organism evidence="5 6">
    <name type="scientific">Marinicrinis sediminis</name>
    <dbReference type="NCBI Taxonomy" id="1652465"/>
    <lineage>
        <taxon>Bacteria</taxon>
        <taxon>Bacillati</taxon>
        <taxon>Bacillota</taxon>
        <taxon>Bacilli</taxon>
        <taxon>Bacillales</taxon>
        <taxon>Paenibacillaceae</taxon>
    </lineage>
</organism>
<dbReference type="InterPro" id="IPR018201">
    <property type="entry name" value="Ketoacyl_synth_AS"/>
</dbReference>
<dbReference type="InterPro" id="IPR016039">
    <property type="entry name" value="Thiolase-like"/>
</dbReference>
<evidence type="ECO:0000256" key="1">
    <source>
        <dbReference type="ARBA" id="ARBA00008467"/>
    </source>
</evidence>
<keyword evidence="6" id="KW-1185">Reference proteome</keyword>
<dbReference type="PROSITE" id="PS52004">
    <property type="entry name" value="KS3_2"/>
    <property type="match status" value="1"/>
</dbReference>
<evidence type="ECO:0000256" key="2">
    <source>
        <dbReference type="ARBA" id="ARBA00022679"/>
    </source>
</evidence>
<dbReference type="RefSeq" id="WP_379930870.1">
    <property type="nucleotide sequence ID" value="NZ_JBHUMM010000043.1"/>
</dbReference>
<accession>A0ABW5RE10</accession>
<dbReference type="Pfam" id="PF02801">
    <property type="entry name" value="Ketoacyl-synt_C"/>
    <property type="match status" value="1"/>
</dbReference>
<dbReference type="SUPFAM" id="SSF53901">
    <property type="entry name" value="Thiolase-like"/>
    <property type="match status" value="2"/>
</dbReference>
<dbReference type="SMART" id="SM00825">
    <property type="entry name" value="PKS_KS"/>
    <property type="match status" value="1"/>
</dbReference>
<dbReference type="PROSITE" id="PS00098">
    <property type="entry name" value="THIOLASE_1"/>
    <property type="match status" value="1"/>
</dbReference>
<dbReference type="InterPro" id="IPR014031">
    <property type="entry name" value="Ketoacyl_synth_C"/>
</dbReference>
<comment type="caution">
    <text evidence="5">The sequence shown here is derived from an EMBL/GenBank/DDBJ whole genome shotgun (WGS) entry which is preliminary data.</text>
</comment>
<gene>
    <name evidence="5" type="ORF">ACFSUC_17160</name>
</gene>
<dbReference type="Pfam" id="PF00109">
    <property type="entry name" value="ketoacyl-synt"/>
    <property type="match status" value="1"/>
</dbReference>
<dbReference type="Proteomes" id="UP001597497">
    <property type="component" value="Unassembled WGS sequence"/>
</dbReference>
<dbReference type="InterPro" id="IPR020615">
    <property type="entry name" value="Thiolase_acyl_enz_int_AS"/>
</dbReference>
<dbReference type="InterPro" id="IPR014030">
    <property type="entry name" value="Ketoacyl_synth_N"/>
</dbReference>
<evidence type="ECO:0000259" key="4">
    <source>
        <dbReference type="PROSITE" id="PS52004"/>
    </source>
</evidence>
<feature type="domain" description="Ketosynthase family 3 (KS3)" evidence="4">
    <location>
        <begin position="3"/>
        <end position="428"/>
    </location>
</feature>
<sequence length="430" mass="48200">MSTAHSQITGTAMLTSSGQSSEEVWKAVCEQRAAISERHWQMNGETAIVFPCYAIGSVDLRQWISSSAIQQIRDWGLAEDRDFTYLVAVIAGALSDAKCTEEMRKSSRISLVIGHENLGVVKLIDQLMQDMSQQESAWQRGFESSFTQYQQHYYQLQSFPYLYYLSRLFDLNGLTYTVNNACASGLYAIELGDMLLKSNQTDMVVVACSDYAHVTEYLWLKEKGAMSTGQQLKPFDSTRDGSVLGDGAGAIVMERRESMEHRKQAVHCYAVYAGGTFAQESWHMTLPDVTQHTYANVIERAIRQWVTPERRDHAVDLLVPHGTGSPMWDRYEASEIQRAWTACQLPPPFVTAFKGYIGHTLGASSMIEAILMIHCLKHQCVPRTLNADQPDPQLRLPIAEQTRQVPLHTAVKSVPAYGGFHVAAVFKRGE</sequence>
<dbReference type="PROSITE" id="PS00606">
    <property type="entry name" value="KS3_1"/>
    <property type="match status" value="1"/>
</dbReference>